<organism evidence="2 3">
    <name type="scientific">Clostridium botulinum B2 450</name>
    <dbReference type="NCBI Taxonomy" id="1379739"/>
    <lineage>
        <taxon>Bacteria</taxon>
        <taxon>Bacillati</taxon>
        <taxon>Bacillota</taxon>
        <taxon>Clostridia</taxon>
        <taxon>Eubacteriales</taxon>
        <taxon>Clostridiaceae</taxon>
        <taxon>Clostridium</taxon>
    </lineage>
</organism>
<gene>
    <name evidence="2" type="ORF">N495_16335</name>
</gene>
<dbReference type="EMBL" id="JXSU01000008">
    <property type="protein sequence ID" value="KIS22052.1"/>
    <property type="molecule type" value="Genomic_DNA"/>
</dbReference>
<evidence type="ECO:0008006" key="4">
    <source>
        <dbReference type="Google" id="ProtNLM"/>
    </source>
</evidence>
<sequence>MLSTTLYADKETQFSIEENEGRFCLKLSKLFDYDLSIVGQREVFEKLNTILELKLYEEKTYKELEEQLINKELLLEEAQNKIEYLKNRIIFLER</sequence>
<reference evidence="2 3" key="1">
    <citation type="submission" date="2014-06" db="EMBL/GenBank/DDBJ databases">
        <title>Genome characterization of distinct group I Clostridium botulinum lineages.</title>
        <authorList>
            <person name="Giordani F."/>
            <person name="Anselmo A."/>
            <person name="Fillo S."/>
            <person name="Palozzi A.M."/>
            <person name="Fortunato A."/>
            <person name="Gentile B."/>
            <person name="Ciammaruconi A."/>
            <person name="Anniballi F."/>
            <person name="De Medici D."/>
            <person name="Lista F."/>
        </authorList>
    </citation>
    <scope>NUCLEOTIDE SEQUENCE [LARGE SCALE GENOMIC DNA]</scope>
    <source>
        <strain evidence="2 3">B2 450</strain>
    </source>
</reference>
<evidence type="ECO:0000256" key="1">
    <source>
        <dbReference type="SAM" id="Coils"/>
    </source>
</evidence>
<evidence type="ECO:0000313" key="2">
    <source>
        <dbReference type="EMBL" id="KIS22052.1"/>
    </source>
</evidence>
<comment type="caution">
    <text evidence="2">The sequence shown here is derived from an EMBL/GenBank/DDBJ whole genome shotgun (WGS) entry which is preliminary data.</text>
</comment>
<name>A0A0D1BQE5_CLOBO</name>
<dbReference type="OrthoDB" id="10006459at2"/>
<dbReference type="RefSeq" id="WP_043032523.1">
    <property type="nucleotide sequence ID" value="NZ_JXSU01000008.1"/>
</dbReference>
<protein>
    <recommendedName>
        <fullName evidence="4">Phage protein</fullName>
    </recommendedName>
</protein>
<evidence type="ECO:0000313" key="3">
    <source>
        <dbReference type="Proteomes" id="UP000032250"/>
    </source>
</evidence>
<dbReference type="AlphaFoldDB" id="A0A0D1BQE5"/>
<dbReference type="HOGENOM" id="CLU_185074_0_0_9"/>
<feature type="coiled-coil region" evidence="1">
    <location>
        <begin position="61"/>
        <end position="88"/>
    </location>
</feature>
<keyword evidence="1" id="KW-0175">Coiled coil</keyword>
<dbReference type="Proteomes" id="UP000032250">
    <property type="component" value="Unassembled WGS sequence"/>
</dbReference>
<proteinExistence type="predicted"/>
<accession>A0A0D1BQE5</accession>
<dbReference type="PATRIC" id="fig|1379739.3.peg.3665"/>